<dbReference type="EnsemblPlants" id="Zm00001eb028690_T001">
    <property type="protein sequence ID" value="Zm00001eb028690_P001"/>
    <property type="gene ID" value="Zm00001eb028690"/>
</dbReference>
<dbReference type="Gramene" id="Zm00001eb028690_T001">
    <property type="protein sequence ID" value="Zm00001eb028690_P001"/>
    <property type="gene ID" value="Zm00001eb028690"/>
</dbReference>
<name>A0A804LQJ9_MAIZE</name>
<dbReference type="InParanoid" id="A0A804LQJ9"/>
<dbReference type="Pfam" id="PF05347">
    <property type="entry name" value="Complex1_LYR"/>
    <property type="match status" value="1"/>
</dbReference>
<proteinExistence type="predicted"/>
<evidence type="ECO:0000259" key="1">
    <source>
        <dbReference type="Pfam" id="PF05347"/>
    </source>
</evidence>
<sequence length="316" mass="35955">MPSLQKALPPELADNVLRLYRECLRRAKYIGHQKHNTELLVAMVRQQFKKNMHETDPEKIQKMKDDAARGLINHILYESEKITGRKFSAWGQFLQLKLRNLRKCLLILAEFCRCQECFSRSFSQENLIRKKARPEQMEGRTKGTDGDAEEFNGCDWSRWNEMWPGLLGAISGIACQSMAHYLLSAGVIHGPGPEDPPAFCRHAFEFQPLLSPTPITSPSARALEENCRSGKGRRTAIIADKGRACVAVVPTTRSLSLYSSMSKSPIQSYHVLQLVVVPSKLLPESAWNSSCRYVEWKTPHDCSLNWLLNHTFSIHF</sequence>
<evidence type="ECO:0000313" key="3">
    <source>
        <dbReference type="Proteomes" id="UP000007305"/>
    </source>
</evidence>
<dbReference type="CDD" id="cd20251">
    <property type="entry name" value="Complex1_LYR_SF"/>
    <property type="match status" value="1"/>
</dbReference>
<dbReference type="Proteomes" id="UP000007305">
    <property type="component" value="Chromosome 1"/>
</dbReference>
<reference evidence="2" key="3">
    <citation type="submission" date="2021-05" db="UniProtKB">
        <authorList>
            <consortium name="EnsemblPlants"/>
        </authorList>
    </citation>
    <scope>IDENTIFICATION</scope>
    <source>
        <strain evidence="2">cv. B73</strain>
    </source>
</reference>
<dbReference type="AlphaFoldDB" id="A0A804LQJ9"/>
<reference evidence="2" key="2">
    <citation type="submission" date="2019-07" db="EMBL/GenBank/DDBJ databases">
        <authorList>
            <person name="Seetharam A."/>
            <person name="Woodhouse M."/>
            <person name="Cannon E."/>
        </authorList>
    </citation>
    <scope>NUCLEOTIDE SEQUENCE [LARGE SCALE GENOMIC DNA]</scope>
    <source>
        <strain evidence="2">cv. B73</strain>
    </source>
</reference>
<dbReference type="InterPro" id="IPR008011">
    <property type="entry name" value="Complex1_LYR_dom"/>
</dbReference>
<accession>A0A804LQJ9</accession>
<dbReference type="PANTHER" id="PTHR47579:SF3">
    <property type="entry name" value="COMPLEX 1 LYR PROTEIN DOMAIN-CONTAINING PROTEIN"/>
    <property type="match status" value="1"/>
</dbReference>
<dbReference type="PANTHER" id="PTHR47579">
    <property type="entry name" value="COMPLEX 1 LYR PROTEIN"/>
    <property type="match status" value="1"/>
</dbReference>
<reference evidence="3" key="1">
    <citation type="submission" date="2015-12" db="EMBL/GenBank/DDBJ databases">
        <title>Update maize B73 reference genome by single molecule sequencing technologies.</title>
        <authorList>
            <consortium name="Maize Genome Sequencing Project"/>
            <person name="Ware D."/>
        </authorList>
    </citation>
    <scope>NUCLEOTIDE SEQUENCE [LARGE SCALE GENOMIC DNA]</scope>
    <source>
        <strain evidence="3">cv. B73</strain>
    </source>
</reference>
<evidence type="ECO:0000313" key="2">
    <source>
        <dbReference type="EnsemblPlants" id="Zm00001eb028690_P001"/>
    </source>
</evidence>
<protein>
    <recommendedName>
        <fullName evidence="1">Complex 1 LYR protein domain-containing protein</fullName>
    </recommendedName>
</protein>
<organism evidence="2 3">
    <name type="scientific">Zea mays</name>
    <name type="common">Maize</name>
    <dbReference type="NCBI Taxonomy" id="4577"/>
    <lineage>
        <taxon>Eukaryota</taxon>
        <taxon>Viridiplantae</taxon>
        <taxon>Streptophyta</taxon>
        <taxon>Embryophyta</taxon>
        <taxon>Tracheophyta</taxon>
        <taxon>Spermatophyta</taxon>
        <taxon>Magnoliopsida</taxon>
        <taxon>Liliopsida</taxon>
        <taxon>Poales</taxon>
        <taxon>Poaceae</taxon>
        <taxon>PACMAD clade</taxon>
        <taxon>Panicoideae</taxon>
        <taxon>Andropogonodae</taxon>
        <taxon>Andropogoneae</taxon>
        <taxon>Tripsacinae</taxon>
        <taxon>Zea</taxon>
    </lineage>
</organism>
<keyword evidence="3" id="KW-1185">Reference proteome</keyword>
<feature type="domain" description="Complex 1 LYR protein" evidence="1">
    <location>
        <begin position="16"/>
        <end position="69"/>
    </location>
</feature>